<dbReference type="Proteomes" id="UP000005466">
    <property type="component" value="Unassembled WGS sequence"/>
</dbReference>
<dbReference type="EMBL" id="ADWY01003995">
    <property type="protein sequence ID" value="EGH19383.1"/>
    <property type="molecule type" value="Genomic_DNA"/>
</dbReference>
<sequence length="36" mass="4111">EQKDWAHWGNTPAGNRFAALDQINKSNVDKLQVAWT</sequence>
<evidence type="ECO:0000313" key="3">
    <source>
        <dbReference type="Proteomes" id="UP000005466"/>
    </source>
</evidence>
<dbReference type="SUPFAM" id="SSF50998">
    <property type="entry name" value="Quinoprotein alcohol dehydrogenase-like"/>
    <property type="match status" value="1"/>
</dbReference>
<dbReference type="Pfam" id="PF01011">
    <property type="entry name" value="PQQ"/>
    <property type="match status" value="1"/>
</dbReference>
<evidence type="ECO:0000313" key="2">
    <source>
        <dbReference type="EMBL" id="EGH19383.1"/>
    </source>
</evidence>
<protein>
    <submittedName>
        <fullName evidence="2">Quinate dehydrogenase</fullName>
    </submittedName>
</protein>
<dbReference type="InterPro" id="IPR011047">
    <property type="entry name" value="Quinoprotein_ADH-like_sf"/>
</dbReference>
<organism evidence="2 3">
    <name type="scientific">Pseudomonas savastanoi pv. glycinea str. race 4</name>
    <dbReference type="NCBI Taxonomy" id="875330"/>
    <lineage>
        <taxon>Bacteria</taxon>
        <taxon>Pseudomonadati</taxon>
        <taxon>Pseudomonadota</taxon>
        <taxon>Gammaproteobacteria</taxon>
        <taxon>Pseudomonadales</taxon>
        <taxon>Pseudomonadaceae</taxon>
        <taxon>Pseudomonas</taxon>
    </lineage>
</organism>
<dbReference type="AlphaFoldDB" id="F3CJE1"/>
<feature type="non-terminal residue" evidence="2">
    <location>
        <position position="36"/>
    </location>
</feature>
<name>F3CJE1_PSESG</name>
<evidence type="ECO:0000259" key="1">
    <source>
        <dbReference type="Pfam" id="PF01011"/>
    </source>
</evidence>
<feature type="domain" description="Pyrrolo-quinoline quinone repeat" evidence="1">
    <location>
        <begin position="5"/>
        <end position="36"/>
    </location>
</feature>
<proteinExistence type="predicted"/>
<dbReference type="InterPro" id="IPR002372">
    <property type="entry name" value="PQQ_rpt_dom"/>
</dbReference>
<reference evidence="2 3" key="1">
    <citation type="journal article" date="2011" name="PLoS Pathog.">
        <title>Dynamic evolution of pathogenicity revealed by sequencing and comparative genomics of 19 Pseudomonas syringae isolates.</title>
        <authorList>
            <person name="Baltrus D.A."/>
            <person name="Nishimura M.T."/>
            <person name="Romanchuk A."/>
            <person name="Chang J.H."/>
            <person name="Mukhtar M.S."/>
            <person name="Cherkis K."/>
            <person name="Roach J."/>
            <person name="Grant S.R."/>
            <person name="Jones C.D."/>
            <person name="Dangl J.L."/>
        </authorList>
    </citation>
    <scope>NUCLEOTIDE SEQUENCE [LARGE SCALE GENOMIC DNA]</scope>
    <source>
        <strain evidence="3">race 4</strain>
    </source>
</reference>
<accession>F3CJE1</accession>
<feature type="non-terminal residue" evidence="2">
    <location>
        <position position="1"/>
    </location>
</feature>
<dbReference type="Gene3D" id="2.140.10.10">
    <property type="entry name" value="Quinoprotein alcohol dehydrogenase-like superfamily"/>
    <property type="match status" value="1"/>
</dbReference>
<dbReference type="HOGENOM" id="CLU_3370250_0_0_6"/>
<comment type="caution">
    <text evidence="2">The sequence shown here is derived from an EMBL/GenBank/DDBJ whole genome shotgun (WGS) entry which is preliminary data.</text>
</comment>
<gene>
    <name evidence="2" type="ORF">Pgy4_41077</name>
</gene>